<evidence type="ECO:0000313" key="2">
    <source>
        <dbReference type="EMBL" id="GAA2472585.1"/>
    </source>
</evidence>
<dbReference type="PANTHER" id="PTHR33164:SF57">
    <property type="entry name" value="MARR-FAMILY TRANSCRIPTIONAL REGULATOR"/>
    <property type="match status" value="1"/>
</dbReference>
<proteinExistence type="predicted"/>
<dbReference type="InterPro" id="IPR036388">
    <property type="entry name" value="WH-like_DNA-bd_sf"/>
</dbReference>
<evidence type="ECO:0000259" key="1">
    <source>
        <dbReference type="PROSITE" id="PS50995"/>
    </source>
</evidence>
<dbReference type="Pfam" id="PF12802">
    <property type="entry name" value="MarR_2"/>
    <property type="match status" value="1"/>
</dbReference>
<dbReference type="InterPro" id="IPR039422">
    <property type="entry name" value="MarR/SlyA-like"/>
</dbReference>
<dbReference type="PROSITE" id="PS50995">
    <property type="entry name" value="HTH_MARR_2"/>
    <property type="match status" value="1"/>
</dbReference>
<accession>A0ABP5Y3H1</accession>
<dbReference type="Gene3D" id="1.10.10.10">
    <property type="entry name" value="Winged helix-like DNA-binding domain superfamily/Winged helix DNA-binding domain"/>
    <property type="match status" value="1"/>
</dbReference>
<dbReference type="InterPro" id="IPR036390">
    <property type="entry name" value="WH_DNA-bd_sf"/>
</dbReference>
<gene>
    <name evidence="2" type="ORF">GCM10010422_14120</name>
</gene>
<dbReference type="PRINTS" id="PR00598">
    <property type="entry name" value="HTHMARR"/>
</dbReference>
<dbReference type="Proteomes" id="UP001501721">
    <property type="component" value="Unassembled WGS sequence"/>
</dbReference>
<name>A0ABP5Y3H1_9ACTN</name>
<evidence type="ECO:0000313" key="3">
    <source>
        <dbReference type="Proteomes" id="UP001501721"/>
    </source>
</evidence>
<comment type="caution">
    <text evidence="2">The sequence shown here is derived from an EMBL/GenBank/DDBJ whole genome shotgun (WGS) entry which is preliminary data.</text>
</comment>
<dbReference type="EMBL" id="BAAATL010000005">
    <property type="protein sequence ID" value="GAA2472585.1"/>
    <property type="molecule type" value="Genomic_DNA"/>
</dbReference>
<dbReference type="InterPro" id="IPR000835">
    <property type="entry name" value="HTH_MarR-typ"/>
</dbReference>
<dbReference type="SUPFAM" id="SSF46785">
    <property type="entry name" value="Winged helix' DNA-binding domain"/>
    <property type="match status" value="1"/>
</dbReference>
<organism evidence="2 3">
    <name type="scientific">Streptomyces graminearus</name>
    <dbReference type="NCBI Taxonomy" id="284030"/>
    <lineage>
        <taxon>Bacteria</taxon>
        <taxon>Bacillati</taxon>
        <taxon>Actinomycetota</taxon>
        <taxon>Actinomycetes</taxon>
        <taxon>Kitasatosporales</taxon>
        <taxon>Streptomycetaceae</taxon>
        <taxon>Streptomyces</taxon>
    </lineage>
</organism>
<protein>
    <submittedName>
        <fullName evidence="2">MarR family winged helix-turn-helix transcriptional regulator</fullName>
    </submittedName>
</protein>
<feature type="domain" description="HTH marR-type" evidence="1">
    <location>
        <begin position="20"/>
        <end position="157"/>
    </location>
</feature>
<dbReference type="RefSeq" id="WP_346077199.1">
    <property type="nucleotide sequence ID" value="NZ_BAAATL010000005.1"/>
</dbReference>
<dbReference type="PANTHER" id="PTHR33164">
    <property type="entry name" value="TRANSCRIPTIONAL REGULATOR, MARR FAMILY"/>
    <property type="match status" value="1"/>
</dbReference>
<dbReference type="SMART" id="SM00347">
    <property type="entry name" value="HTH_MARR"/>
    <property type="match status" value="1"/>
</dbReference>
<reference evidence="3" key="1">
    <citation type="journal article" date="2019" name="Int. J. Syst. Evol. Microbiol.">
        <title>The Global Catalogue of Microorganisms (GCM) 10K type strain sequencing project: providing services to taxonomists for standard genome sequencing and annotation.</title>
        <authorList>
            <consortium name="The Broad Institute Genomics Platform"/>
            <consortium name="The Broad Institute Genome Sequencing Center for Infectious Disease"/>
            <person name="Wu L."/>
            <person name="Ma J."/>
        </authorList>
    </citation>
    <scope>NUCLEOTIDE SEQUENCE [LARGE SCALE GENOMIC DNA]</scope>
    <source>
        <strain evidence="3">JCM 6923</strain>
    </source>
</reference>
<keyword evidence="3" id="KW-1185">Reference proteome</keyword>
<sequence>MDRRVDPMEPETEPEGRAALDGLYTALSALAYTMTGNRAHSRLRREAGVSVDRASLAVLRVLAASPEPLRMGELAEALMVNAPHVTREVRRLEDGGLVATTREPGDQRARRARATGEGREAVARAEATGKRWLGEALGEFSPEELETAAAVINRIVAGFRP</sequence>